<name>A0A0M6Z6U7_9HYPH</name>
<dbReference type="Gene3D" id="2.60.40.1610">
    <property type="entry name" value="Domain of unknown function DUF1254"/>
    <property type="match status" value="1"/>
</dbReference>
<dbReference type="OrthoDB" id="272779at2"/>
<feature type="domain" description="DUF1254" evidence="3">
    <location>
        <begin position="105"/>
        <end position="244"/>
    </location>
</feature>
<feature type="signal peptide" evidence="1">
    <location>
        <begin position="1"/>
        <end position="21"/>
    </location>
</feature>
<dbReference type="InterPro" id="IPR010679">
    <property type="entry name" value="DUF1254"/>
</dbReference>
<organism evidence="4 5">
    <name type="scientific">Roseibium album</name>
    <dbReference type="NCBI Taxonomy" id="311410"/>
    <lineage>
        <taxon>Bacteria</taxon>
        <taxon>Pseudomonadati</taxon>
        <taxon>Pseudomonadota</taxon>
        <taxon>Alphaproteobacteria</taxon>
        <taxon>Hyphomicrobiales</taxon>
        <taxon>Stappiaceae</taxon>
        <taxon>Roseibium</taxon>
    </lineage>
</organism>
<dbReference type="STRING" id="311410.LA5095_02264"/>
<keyword evidence="1" id="KW-0732">Signal</keyword>
<dbReference type="GeneID" id="97668552"/>
<evidence type="ECO:0008006" key="6">
    <source>
        <dbReference type="Google" id="ProtNLM"/>
    </source>
</evidence>
<evidence type="ECO:0000313" key="4">
    <source>
        <dbReference type="EMBL" id="CTQ66494.1"/>
    </source>
</evidence>
<dbReference type="InterPro" id="IPR010621">
    <property type="entry name" value="DUF1214"/>
</dbReference>
<dbReference type="RefSeq" id="WP_082442497.1">
    <property type="nucleotide sequence ID" value="NZ_CXWA01000002.1"/>
</dbReference>
<protein>
    <recommendedName>
        <fullName evidence="6">DUF1254 domain-containing protein</fullName>
    </recommendedName>
</protein>
<dbReference type="Gene3D" id="1.10.3360.10">
    <property type="entry name" value="VPA0735-like domain"/>
    <property type="match status" value="1"/>
</dbReference>
<gene>
    <name evidence="4" type="ORF">LA5096_01120</name>
</gene>
<accession>A0A0M6Z6U7</accession>
<evidence type="ECO:0000256" key="1">
    <source>
        <dbReference type="SAM" id="SignalP"/>
    </source>
</evidence>
<dbReference type="PANTHER" id="PTHR36509:SF3">
    <property type="entry name" value="SIGNAL PEPTIDE PROTEIN"/>
    <property type="match status" value="1"/>
</dbReference>
<evidence type="ECO:0000259" key="2">
    <source>
        <dbReference type="Pfam" id="PF06742"/>
    </source>
</evidence>
<dbReference type="SUPFAM" id="SSF160935">
    <property type="entry name" value="VPA0735-like"/>
    <property type="match status" value="1"/>
</dbReference>
<dbReference type="Pfam" id="PF06742">
    <property type="entry name" value="DUF1214"/>
    <property type="match status" value="1"/>
</dbReference>
<dbReference type="Gene3D" id="2.60.120.600">
    <property type="entry name" value="Domain of unknown function DUF1214, C-terminal domain"/>
    <property type="match status" value="1"/>
</dbReference>
<evidence type="ECO:0000313" key="5">
    <source>
        <dbReference type="Proteomes" id="UP000049983"/>
    </source>
</evidence>
<dbReference type="PANTHER" id="PTHR36509">
    <property type="entry name" value="BLL3101 PROTEIN"/>
    <property type="match status" value="1"/>
</dbReference>
<dbReference type="Proteomes" id="UP000049983">
    <property type="component" value="Unassembled WGS sequence"/>
</dbReference>
<dbReference type="AlphaFoldDB" id="A0A0M6Z6U7"/>
<feature type="chain" id="PRO_5009787672" description="DUF1254 domain-containing protein" evidence="1">
    <location>
        <begin position="22"/>
        <end position="521"/>
    </location>
</feature>
<feature type="domain" description="DUF1214" evidence="2">
    <location>
        <begin position="399"/>
        <end position="505"/>
    </location>
</feature>
<dbReference type="InterPro" id="IPR037049">
    <property type="entry name" value="DUF1214_C_sf"/>
</dbReference>
<keyword evidence="5" id="KW-1185">Reference proteome</keyword>
<dbReference type="Pfam" id="PF06863">
    <property type="entry name" value="DUF1254"/>
    <property type="match status" value="1"/>
</dbReference>
<dbReference type="InterPro" id="IPR037050">
    <property type="entry name" value="DUF1254_sf"/>
</dbReference>
<evidence type="ECO:0000259" key="3">
    <source>
        <dbReference type="Pfam" id="PF06863"/>
    </source>
</evidence>
<sequence>MKNSLLFFTAFVLLQVQFGLASENKVDLPNYNTPIPEDILTPDEVETRFGTLKFVDGRPTPETSALMFDTLDFMRGVEVFLNFIPATSIEGIRRGMVEVGVDAANKFAVFEDLMDSNPLFLTGNTDTVYGSTILDLQRDGPVVIEIPKGQGPTTVNDAYFRFVTDMGVPGPDKGEGGKYLILPPDYEGDLAPPVGGYKAEVEGETYFVSKSTSYINWFIARGFLVDGKTDAAVKAYRTGLKIYPLRDRSAPPEMEFINVSRKAFNTIHANTFEFYNELNTVIQKEPISTFDPELRGLAAAIGIERGKAFDPDERMKQILTEAVAIGNATARSIWLKPRDKTAYLYENSGWYTAFIGSNWQWLRDEGNGGRYLDARTMFFYMATVNTPAMVLKLPGKGSQYALNVTDSVGEFLDGSKTYSLTIPADVPAKDFWSVVIYDPQTRSELQTGQPFPSKNNQRDDLAVNDDGSVTLYFGPEAPSGKQQNWIQTIANKGWFAILRLYGPEEPWFEKTWRPGEIVSAD</sequence>
<reference evidence="5" key="1">
    <citation type="submission" date="2015-07" db="EMBL/GenBank/DDBJ databases">
        <authorList>
            <person name="Rodrigo-Torres Lidia"/>
            <person name="Arahal R.David."/>
        </authorList>
    </citation>
    <scope>NUCLEOTIDE SEQUENCE [LARGE SCALE GENOMIC DNA]</scope>
    <source>
        <strain evidence="5">CECT 5096</strain>
    </source>
</reference>
<dbReference type="EMBL" id="CXWC01000002">
    <property type="protein sequence ID" value="CTQ66494.1"/>
    <property type="molecule type" value="Genomic_DNA"/>
</dbReference>
<proteinExistence type="predicted"/>